<dbReference type="AlphaFoldDB" id="A0A5R9J0A4"/>
<gene>
    <name evidence="4" type="ORF">FE263_18185</name>
</gene>
<evidence type="ECO:0000313" key="4">
    <source>
        <dbReference type="EMBL" id="TLU71105.1"/>
    </source>
</evidence>
<dbReference type="EMBL" id="VCDI01000008">
    <property type="protein sequence ID" value="TLU71105.1"/>
    <property type="molecule type" value="Genomic_DNA"/>
</dbReference>
<sequence>MPRLQLIALRSPRAGPFDLSLEPGECLAVTGPSGAGKSLMLRMIADLDPHDGEALLDGRPRAAMPAPDWRRRVVYGASESGWWLDQVGAHFKTPPVEAATALGLPQDIFARPVASCSTGERQRLALLRVLALDAPVLLLDEPTGALDPEAVLRAEDLLRQRLAAGTSILMVTHDPAQANRVGTACAVLEGGRLQVATLTR</sequence>
<dbReference type="PANTHER" id="PTHR43119">
    <property type="entry name" value="ABC TRANSPORT PROTEIN ATP-BINDING COMPONENT-RELATED"/>
    <property type="match status" value="1"/>
</dbReference>
<keyword evidence="1" id="KW-0547">Nucleotide-binding</keyword>
<accession>A0A5R9J0A4</accession>
<evidence type="ECO:0000259" key="3">
    <source>
        <dbReference type="PROSITE" id="PS50893"/>
    </source>
</evidence>
<dbReference type="GO" id="GO:0005524">
    <property type="term" value="F:ATP binding"/>
    <property type="evidence" value="ECO:0007669"/>
    <property type="project" value="UniProtKB-KW"/>
</dbReference>
<protein>
    <submittedName>
        <fullName evidence="4">ATP-binding cassette domain-containing protein</fullName>
    </submittedName>
</protein>
<dbReference type="GO" id="GO:0016887">
    <property type="term" value="F:ATP hydrolysis activity"/>
    <property type="evidence" value="ECO:0007669"/>
    <property type="project" value="InterPro"/>
</dbReference>
<dbReference type="RefSeq" id="WP_138327462.1">
    <property type="nucleotide sequence ID" value="NZ_VCDI01000008.1"/>
</dbReference>
<comment type="caution">
    <text evidence="4">The sequence shown here is derived from an EMBL/GenBank/DDBJ whole genome shotgun (WGS) entry which is preliminary data.</text>
</comment>
<dbReference type="Proteomes" id="UP000305654">
    <property type="component" value="Unassembled WGS sequence"/>
</dbReference>
<name>A0A5R9J0A4_9PROT</name>
<dbReference type="InterPro" id="IPR003439">
    <property type="entry name" value="ABC_transporter-like_ATP-bd"/>
</dbReference>
<evidence type="ECO:0000313" key="5">
    <source>
        <dbReference type="Proteomes" id="UP000305654"/>
    </source>
</evidence>
<dbReference type="PANTHER" id="PTHR43119:SF1">
    <property type="entry name" value="ABC TRANSPORTER DOMAIN-CONTAINING PROTEIN"/>
    <property type="match status" value="1"/>
</dbReference>
<keyword evidence="2 4" id="KW-0067">ATP-binding</keyword>
<evidence type="ECO:0000256" key="1">
    <source>
        <dbReference type="ARBA" id="ARBA00022741"/>
    </source>
</evidence>
<dbReference type="Pfam" id="PF00005">
    <property type="entry name" value="ABC_tran"/>
    <property type="match status" value="1"/>
</dbReference>
<dbReference type="PROSITE" id="PS50893">
    <property type="entry name" value="ABC_TRANSPORTER_2"/>
    <property type="match status" value="1"/>
</dbReference>
<dbReference type="SUPFAM" id="SSF52540">
    <property type="entry name" value="P-loop containing nucleoside triphosphate hydrolases"/>
    <property type="match status" value="1"/>
</dbReference>
<keyword evidence="5" id="KW-1185">Reference proteome</keyword>
<dbReference type="Gene3D" id="3.40.50.300">
    <property type="entry name" value="P-loop containing nucleotide triphosphate hydrolases"/>
    <property type="match status" value="1"/>
</dbReference>
<proteinExistence type="predicted"/>
<feature type="domain" description="ABC transporter" evidence="3">
    <location>
        <begin position="2"/>
        <end position="198"/>
    </location>
</feature>
<evidence type="ECO:0000256" key="2">
    <source>
        <dbReference type="ARBA" id="ARBA00022840"/>
    </source>
</evidence>
<dbReference type="CDD" id="cd00267">
    <property type="entry name" value="ABC_ATPase"/>
    <property type="match status" value="1"/>
</dbReference>
<dbReference type="SMART" id="SM00382">
    <property type="entry name" value="AAA"/>
    <property type="match status" value="1"/>
</dbReference>
<reference evidence="4 5" key="1">
    <citation type="submission" date="2019-05" db="EMBL/GenBank/DDBJ databases">
        <authorList>
            <person name="Pankratov T."/>
            <person name="Grouzdev D."/>
        </authorList>
    </citation>
    <scope>NUCLEOTIDE SEQUENCE [LARGE SCALE GENOMIC DNA]</scope>
    <source>
        <strain evidence="4 5">KEBCLARHB70R</strain>
    </source>
</reference>
<dbReference type="OrthoDB" id="9802264at2"/>
<organism evidence="4 5">
    <name type="scientific">Lichenicoccus roseus</name>
    <dbReference type="NCBI Taxonomy" id="2683649"/>
    <lineage>
        <taxon>Bacteria</taxon>
        <taxon>Pseudomonadati</taxon>
        <taxon>Pseudomonadota</taxon>
        <taxon>Alphaproteobacteria</taxon>
        <taxon>Acetobacterales</taxon>
        <taxon>Acetobacteraceae</taxon>
        <taxon>Lichenicoccus</taxon>
    </lineage>
</organism>
<dbReference type="InterPro" id="IPR003593">
    <property type="entry name" value="AAA+_ATPase"/>
</dbReference>
<dbReference type="InterPro" id="IPR027417">
    <property type="entry name" value="P-loop_NTPase"/>
</dbReference>